<feature type="transmembrane region" description="Helical" evidence="8">
    <location>
        <begin position="187"/>
        <end position="210"/>
    </location>
</feature>
<dbReference type="EMBL" id="KV745931">
    <property type="protein sequence ID" value="OCK73151.1"/>
    <property type="molecule type" value="Genomic_DNA"/>
</dbReference>
<keyword evidence="4" id="KW-0479">Metal-binding</keyword>
<dbReference type="PANTHER" id="PTHR24305">
    <property type="entry name" value="CYTOCHROME P450"/>
    <property type="match status" value="1"/>
</dbReference>
<keyword evidence="10" id="KW-1185">Reference proteome</keyword>
<gene>
    <name evidence="9" type="ORF">K432DRAFT_410946</name>
</gene>
<reference evidence="9 10" key="1">
    <citation type="journal article" date="2016" name="Nat. Commun.">
        <title>Ectomycorrhizal ecology is imprinted in the genome of the dominant symbiotic fungus Cenococcum geophilum.</title>
        <authorList>
            <consortium name="DOE Joint Genome Institute"/>
            <person name="Peter M."/>
            <person name="Kohler A."/>
            <person name="Ohm R.A."/>
            <person name="Kuo A."/>
            <person name="Krutzmann J."/>
            <person name="Morin E."/>
            <person name="Arend M."/>
            <person name="Barry K.W."/>
            <person name="Binder M."/>
            <person name="Choi C."/>
            <person name="Clum A."/>
            <person name="Copeland A."/>
            <person name="Grisel N."/>
            <person name="Haridas S."/>
            <person name="Kipfer T."/>
            <person name="LaButti K."/>
            <person name="Lindquist E."/>
            <person name="Lipzen A."/>
            <person name="Maire R."/>
            <person name="Meier B."/>
            <person name="Mihaltcheva S."/>
            <person name="Molinier V."/>
            <person name="Murat C."/>
            <person name="Poggeler S."/>
            <person name="Quandt C.A."/>
            <person name="Sperisen C."/>
            <person name="Tritt A."/>
            <person name="Tisserant E."/>
            <person name="Crous P.W."/>
            <person name="Henrissat B."/>
            <person name="Nehls U."/>
            <person name="Egli S."/>
            <person name="Spatafora J.W."/>
            <person name="Grigoriev I.V."/>
            <person name="Martin F.M."/>
        </authorList>
    </citation>
    <scope>NUCLEOTIDE SEQUENCE [LARGE SCALE GENOMIC DNA]</scope>
    <source>
        <strain evidence="9 10">CBS 459.81</strain>
    </source>
</reference>
<keyword evidence="8" id="KW-0812">Transmembrane</keyword>
<comment type="cofactor">
    <cofactor evidence="1">
        <name>heme</name>
        <dbReference type="ChEBI" id="CHEBI:30413"/>
    </cofactor>
</comment>
<keyword evidence="7" id="KW-0503">Monooxygenase</keyword>
<dbReference type="Pfam" id="PF00067">
    <property type="entry name" value="p450"/>
    <property type="match status" value="1"/>
</dbReference>
<dbReference type="InterPro" id="IPR050121">
    <property type="entry name" value="Cytochrome_P450_monoxygenase"/>
</dbReference>
<dbReference type="InterPro" id="IPR001128">
    <property type="entry name" value="Cyt_P450"/>
</dbReference>
<dbReference type="Gene3D" id="1.10.630.10">
    <property type="entry name" value="Cytochrome P450"/>
    <property type="match status" value="1"/>
</dbReference>
<comment type="similarity">
    <text evidence="2">Belongs to the cytochrome P450 family.</text>
</comment>
<evidence type="ECO:0000256" key="2">
    <source>
        <dbReference type="ARBA" id="ARBA00010617"/>
    </source>
</evidence>
<organism evidence="9 10">
    <name type="scientific">Lepidopterella palustris CBS 459.81</name>
    <dbReference type="NCBI Taxonomy" id="1314670"/>
    <lineage>
        <taxon>Eukaryota</taxon>
        <taxon>Fungi</taxon>
        <taxon>Dikarya</taxon>
        <taxon>Ascomycota</taxon>
        <taxon>Pezizomycotina</taxon>
        <taxon>Dothideomycetes</taxon>
        <taxon>Pleosporomycetidae</taxon>
        <taxon>Mytilinidiales</taxon>
        <taxon>Argynnaceae</taxon>
        <taxon>Lepidopterella</taxon>
    </lineage>
</organism>
<sequence>MMRRATLLLQFWTDQTFFSLAAVAAALTILYFVVRAIYRITIHPLCAYPGPKLRAISHLPQAIAGASGRQFFAIRDLHAQYGEVFEVRPDAQPVLTAAGEDHVRQRGALAHGFSERAINGQEASVTRHINLFIEKLEENAKDNKNVDMNQWMRFLAFDIIGDFTLSMQFGCVANSGNHPWVTLLVKWFRAVSFADNVPAFGILAPFLMLFADRKALMGIKTHLDISATKLRERLEIGDDPEKNDLWTYVMRNKGDKALTLGEMEVNAGFILSAATEPVSDTLCGAVYLLAKHRGVLEKLQKEIESSVKSDKEITMSAFANMPYLHAVLDEFDNMILIELSCKLLYRIFYMRTSLWCTDQ</sequence>
<keyword evidence="8" id="KW-1133">Transmembrane helix</keyword>
<dbReference type="Proteomes" id="UP000250266">
    <property type="component" value="Unassembled WGS sequence"/>
</dbReference>
<dbReference type="AlphaFoldDB" id="A0A8E2DX52"/>
<evidence type="ECO:0000256" key="8">
    <source>
        <dbReference type="SAM" id="Phobius"/>
    </source>
</evidence>
<feature type="transmembrane region" description="Helical" evidence="8">
    <location>
        <begin position="154"/>
        <end position="175"/>
    </location>
</feature>
<dbReference type="OrthoDB" id="1470350at2759"/>
<evidence type="ECO:0000313" key="9">
    <source>
        <dbReference type="EMBL" id="OCK73151.1"/>
    </source>
</evidence>
<dbReference type="GO" id="GO:0020037">
    <property type="term" value="F:heme binding"/>
    <property type="evidence" value="ECO:0007669"/>
    <property type="project" value="InterPro"/>
</dbReference>
<evidence type="ECO:0000256" key="5">
    <source>
        <dbReference type="ARBA" id="ARBA00023002"/>
    </source>
</evidence>
<name>A0A8E2DX52_9PEZI</name>
<keyword evidence="3" id="KW-0349">Heme</keyword>
<evidence type="ECO:0000256" key="3">
    <source>
        <dbReference type="ARBA" id="ARBA00022617"/>
    </source>
</evidence>
<accession>A0A8E2DX52</accession>
<dbReference type="GO" id="GO:0005506">
    <property type="term" value="F:iron ion binding"/>
    <property type="evidence" value="ECO:0007669"/>
    <property type="project" value="InterPro"/>
</dbReference>
<keyword evidence="5" id="KW-0560">Oxidoreductase</keyword>
<keyword evidence="8" id="KW-0472">Membrane</keyword>
<dbReference type="InterPro" id="IPR036396">
    <property type="entry name" value="Cyt_P450_sf"/>
</dbReference>
<evidence type="ECO:0000256" key="1">
    <source>
        <dbReference type="ARBA" id="ARBA00001971"/>
    </source>
</evidence>
<dbReference type="SUPFAM" id="SSF48264">
    <property type="entry name" value="Cytochrome P450"/>
    <property type="match status" value="1"/>
</dbReference>
<evidence type="ECO:0000256" key="4">
    <source>
        <dbReference type="ARBA" id="ARBA00022723"/>
    </source>
</evidence>
<protein>
    <submittedName>
        <fullName evidence="9">Cytochrome P450</fullName>
    </submittedName>
</protein>
<keyword evidence="6" id="KW-0408">Iron</keyword>
<proteinExistence type="inferred from homology"/>
<dbReference type="GO" id="GO:0004497">
    <property type="term" value="F:monooxygenase activity"/>
    <property type="evidence" value="ECO:0007669"/>
    <property type="project" value="UniProtKB-KW"/>
</dbReference>
<dbReference type="PANTHER" id="PTHR24305:SF29">
    <property type="entry name" value="BENZOATE-PARA-HYDROXYLASE"/>
    <property type="match status" value="1"/>
</dbReference>
<evidence type="ECO:0000256" key="6">
    <source>
        <dbReference type="ARBA" id="ARBA00023004"/>
    </source>
</evidence>
<dbReference type="GO" id="GO:0016705">
    <property type="term" value="F:oxidoreductase activity, acting on paired donors, with incorporation or reduction of molecular oxygen"/>
    <property type="evidence" value="ECO:0007669"/>
    <property type="project" value="InterPro"/>
</dbReference>
<evidence type="ECO:0000256" key="7">
    <source>
        <dbReference type="ARBA" id="ARBA00023033"/>
    </source>
</evidence>
<evidence type="ECO:0000313" key="10">
    <source>
        <dbReference type="Proteomes" id="UP000250266"/>
    </source>
</evidence>
<feature type="transmembrane region" description="Helical" evidence="8">
    <location>
        <begin position="16"/>
        <end position="34"/>
    </location>
</feature>